<evidence type="ECO:0000259" key="4">
    <source>
        <dbReference type="PROSITE" id="PS50926"/>
    </source>
</evidence>
<dbReference type="GO" id="GO:0070475">
    <property type="term" value="P:rRNA base methylation"/>
    <property type="evidence" value="ECO:0007669"/>
    <property type="project" value="TreeGrafter"/>
</dbReference>
<dbReference type="InterPro" id="IPR002792">
    <property type="entry name" value="TRAM_dom"/>
</dbReference>
<keyword evidence="2" id="KW-0808">Transferase</keyword>
<accession>A0A6J7KR18</accession>
<dbReference type="InterPro" id="IPR030391">
    <property type="entry name" value="MeTrfase_TrmA_CS"/>
</dbReference>
<dbReference type="GO" id="GO:0070041">
    <property type="term" value="F:rRNA (uridine-C5-)-methyltransferase activity"/>
    <property type="evidence" value="ECO:0007669"/>
    <property type="project" value="TreeGrafter"/>
</dbReference>
<sequence>MENSSPPPYERDIELELTIRGFGNSGDGIARNPGGGVVSIPGSIPGETVKAKALARRRGIIHARVLEVLEPSPNRVAPPCSEIANGCGACQWQHIDLAAQRSYKYDQVADALGIERVTDPTHVSLLRPMVELPPTGFRTTLHAAVANGRAGLRRYRSHRVVPVEECLVAHPLLNDLIQNGKYPGATDVLLRCGERTGERLAMPDPLDTRMVVPSDVRTDHIHEEAAGMKWRISADSFFQARPDGVDALGDAVREAADEMSEVGHALDLFSGVGVFAGVLALQGWSVTAVEGDEGAVRDAVVNLRGLEAKAIRADVNEWSPPKSDLVVADPSRAGLGSKGVGVVVASKPRRVVLISCDANSLNHDAHLLGKAGYKLSYATPIDLFPHTYHVEVVSVFDRA</sequence>
<dbReference type="InterPro" id="IPR029063">
    <property type="entry name" value="SAM-dependent_MTases_sf"/>
</dbReference>
<organism evidence="5">
    <name type="scientific">freshwater metagenome</name>
    <dbReference type="NCBI Taxonomy" id="449393"/>
    <lineage>
        <taxon>unclassified sequences</taxon>
        <taxon>metagenomes</taxon>
        <taxon>ecological metagenomes</taxon>
    </lineage>
</organism>
<keyword evidence="3" id="KW-0949">S-adenosyl-L-methionine</keyword>
<reference evidence="5" key="1">
    <citation type="submission" date="2020-05" db="EMBL/GenBank/DDBJ databases">
        <authorList>
            <person name="Chiriac C."/>
            <person name="Salcher M."/>
            <person name="Ghai R."/>
            <person name="Kavagutti S V."/>
        </authorList>
    </citation>
    <scope>NUCLEOTIDE SEQUENCE</scope>
</reference>
<dbReference type="SUPFAM" id="SSF50249">
    <property type="entry name" value="Nucleic acid-binding proteins"/>
    <property type="match status" value="1"/>
</dbReference>
<dbReference type="PROSITE" id="PS50926">
    <property type="entry name" value="TRAM"/>
    <property type="match status" value="1"/>
</dbReference>
<dbReference type="Gene3D" id="2.40.50.140">
    <property type="entry name" value="Nucleic acid-binding proteins"/>
    <property type="match status" value="1"/>
</dbReference>
<dbReference type="PROSITE" id="PS51687">
    <property type="entry name" value="SAM_MT_RNA_M5U"/>
    <property type="match status" value="1"/>
</dbReference>
<dbReference type="InterPro" id="IPR012340">
    <property type="entry name" value="NA-bd_OB-fold"/>
</dbReference>
<evidence type="ECO:0000256" key="3">
    <source>
        <dbReference type="ARBA" id="ARBA00022691"/>
    </source>
</evidence>
<dbReference type="CDD" id="cd02440">
    <property type="entry name" value="AdoMet_MTases"/>
    <property type="match status" value="1"/>
</dbReference>
<dbReference type="PANTHER" id="PTHR11061:SF30">
    <property type="entry name" value="TRNA (URACIL(54)-C(5))-METHYLTRANSFERASE"/>
    <property type="match status" value="1"/>
</dbReference>
<dbReference type="Gene3D" id="3.40.50.150">
    <property type="entry name" value="Vaccinia Virus protein VP39"/>
    <property type="match status" value="1"/>
</dbReference>
<dbReference type="PANTHER" id="PTHR11061">
    <property type="entry name" value="RNA M5U METHYLTRANSFERASE"/>
    <property type="match status" value="1"/>
</dbReference>
<gene>
    <name evidence="5" type="ORF">UFOPK3789_01159</name>
</gene>
<dbReference type="PROSITE" id="PS01231">
    <property type="entry name" value="TRMA_2"/>
    <property type="match status" value="1"/>
</dbReference>
<dbReference type="SUPFAM" id="SSF53335">
    <property type="entry name" value="S-adenosyl-L-methionine-dependent methyltransferases"/>
    <property type="match status" value="1"/>
</dbReference>
<proteinExistence type="predicted"/>
<evidence type="ECO:0000256" key="1">
    <source>
        <dbReference type="ARBA" id="ARBA00022603"/>
    </source>
</evidence>
<keyword evidence="1" id="KW-0489">Methyltransferase</keyword>
<dbReference type="InterPro" id="IPR010280">
    <property type="entry name" value="U5_MeTrfase_fam"/>
</dbReference>
<feature type="domain" description="TRAM" evidence="4">
    <location>
        <begin position="7"/>
        <end position="67"/>
    </location>
</feature>
<dbReference type="EMBL" id="CAFBNL010000079">
    <property type="protein sequence ID" value="CAB4958868.1"/>
    <property type="molecule type" value="Genomic_DNA"/>
</dbReference>
<dbReference type="AlphaFoldDB" id="A0A6J7KR18"/>
<name>A0A6J7KR18_9ZZZZ</name>
<evidence type="ECO:0000313" key="5">
    <source>
        <dbReference type="EMBL" id="CAB4958868.1"/>
    </source>
</evidence>
<protein>
    <submittedName>
        <fullName evidence="5">Unannotated protein</fullName>
    </submittedName>
</protein>
<dbReference type="Pfam" id="PF01938">
    <property type="entry name" value="TRAM"/>
    <property type="match status" value="1"/>
</dbReference>
<evidence type="ECO:0000256" key="2">
    <source>
        <dbReference type="ARBA" id="ARBA00022679"/>
    </source>
</evidence>